<reference evidence="2" key="3">
    <citation type="submission" date="2020-06" db="EMBL/GenBank/DDBJ databases">
        <title>Helianthus annuus Genome sequencing and assembly Release 2.</title>
        <authorList>
            <person name="Gouzy J."/>
            <person name="Langlade N."/>
            <person name="Munos S."/>
        </authorList>
    </citation>
    <scope>NUCLEOTIDE SEQUENCE</scope>
    <source>
        <tissue evidence="2">Leaves</tissue>
    </source>
</reference>
<proteinExistence type="predicted"/>
<evidence type="ECO:0000313" key="3">
    <source>
        <dbReference type="EMBL" id="OTF92532.1"/>
    </source>
</evidence>
<dbReference type="EMBL" id="CM007905">
    <property type="protein sequence ID" value="OTF92532.1"/>
    <property type="molecule type" value="Genomic_DNA"/>
</dbReference>
<feature type="compositionally biased region" description="Polar residues" evidence="1">
    <location>
        <begin position="1"/>
        <end position="30"/>
    </location>
</feature>
<reference evidence="3" key="2">
    <citation type="submission" date="2017-02" db="EMBL/GenBank/DDBJ databases">
        <title>Sunflower complete genome.</title>
        <authorList>
            <person name="Langlade N."/>
            <person name="Munos S."/>
        </authorList>
    </citation>
    <scope>NUCLEOTIDE SEQUENCE [LARGE SCALE GENOMIC DNA]</scope>
    <source>
        <tissue evidence="3">Leaves</tissue>
    </source>
</reference>
<evidence type="ECO:0000313" key="4">
    <source>
        <dbReference type="Proteomes" id="UP000215914"/>
    </source>
</evidence>
<dbReference type="Proteomes" id="UP000215914">
    <property type="component" value="Chromosome 16"/>
</dbReference>
<evidence type="ECO:0000313" key="2">
    <source>
        <dbReference type="EMBL" id="KAF5761507.1"/>
    </source>
</evidence>
<dbReference type="InParanoid" id="A0A251S238"/>
<organism evidence="3 4">
    <name type="scientific">Helianthus annuus</name>
    <name type="common">Common sunflower</name>
    <dbReference type="NCBI Taxonomy" id="4232"/>
    <lineage>
        <taxon>Eukaryota</taxon>
        <taxon>Viridiplantae</taxon>
        <taxon>Streptophyta</taxon>
        <taxon>Embryophyta</taxon>
        <taxon>Tracheophyta</taxon>
        <taxon>Spermatophyta</taxon>
        <taxon>Magnoliopsida</taxon>
        <taxon>eudicotyledons</taxon>
        <taxon>Gunneridae</taxon>
        <taxon>Pentapetalae</taxon>
        <taxon>asterids</taxon>
        <taxon>campanulids</taxon>
        <taxon>Asterales</taxon>
        <taxon>Asteraceae</taxon>
        <taxon>Asteroideae</taxon>
        <taxon>Heliantheae alliance</taxon>
        <taxon>Heliantheae</taxon>
        <taxon>Helianthus</taxon>
    </lineage>
</organism>
<feature type="compositionally biased region" description="Basic and acidic residues" evidence="1">
    <location>
        <begin position="48"/>
        <end position="63"/>
    </location>
</feature>
<name>A0A251S238_HELAN</name>
<reference evidence="2 4" key="1">
    <citation type="journal article" date="2017" name="Nature">
        <title>The sunflower genome provides insights into oil metabolism, flowering and Asterid evolution.</title>
        <authorList>
            <person name="Badouin H."/>
            <person name="Gouzy J."/>
            <person name="Grassa C.J."/>
            <person name="Murat F."/>
            <person name="Staton S.E."/>
            <person name="Cottret L."/>
            <person name="Lelandais-Briere C."/>
            <person name="Owens G.L."/>
            <person name="Carrere S."/>
            <person name="Mayjonade B."/>
            <person name="Legrand L."/>
            <person name="Gill N."/>
            <person name="Kane N.C."/>
            <person name="Bowers J.E."/>
            <person name="Hubner S."/>
            <person name="Bellec A."/>
            <person name="Berard A."/>
            <person name="Berges H."/>
            <person name="Blanchet N."/>
            <person name="Boniface M.C."/>
            <person name="Brunel D."/>
            <person name="Catrice O."/>
            <person name="Chaidir N."/>
            <person name="Claudel C."/>
            <person name="Donnadieu C."/>
            <person name="Faraut T."/>
            <person name="Fievet G."/>
            <person name="Helmstetter N."/>
            <person name="King M."/>
            <person name="Knapp S.J."/>
            <person name="Lai Z."/>
            <person name="Le Paslier M.C."/>
            <person name="Lippi Y."/>
            <person name="Lorenzon L."/>
            <person name="Mandel J.R."/>
            <person name="Marage G."/>
            <person name="Marchand G."/>
            <person name="Marquand E."/>
            <person name="Bret-Mestries E."/>
            <person name="Morien E."/>
            <person name="Nambeesan S."/>
            <person name="Nguyen T."/>
            <person name="Pegot-Espagnet P."/>
            <person name="Pouilly N."/>
            <person name="Raftis F."/>
            <person name="Sallet E."/>
            <person name="Schiex T."/>
            <person name="Thomas J."/>
            <person name="Vandecasteele C."/>
            <person name="Vares D."/>
            <person name="Vear F."/>
            <person name="Vautrin S."/>
            <person name="Crespi M."/>
            <person name="Mangin B."/>
            <person name="Burke J.M."/>
            <person name="Salse J."/>
            <person name="Munos S."/>
            <person name="Vincourt P."/>
            <person name="Rieseberg L.H."/>
            <person name="Langlade N.B."/>
        </authorList>
    </citation>
    <scope>NUCLEOTIDE SEQUENCE [LARGE SCALE GENOMIC DNA]</scope>
    <source>
        <strain evidence="4">cv. SF193</strain>
        <tissue evidence="2">Leaves</tissue>
    </source>
</reference>
<accession>A0A251S238</accession>
<dbReference type="Gramene" id="mRNA:HanXRQr2_Chr16g0765881">
    <property type="protein sequence ID" value="CDS:HanXRQr2_Chr16g0765881.1"/>
    <property type="gene ID" value="HanXRQr2_Chr16g0765881"/>
</dbReference>
<dbReference type="AlphaFoldDB" id="A0A251S238"/>
<sequence>MTGQRAGCRSNTGRTHHSSPPSSFNNTRNHLPSRPMNDRPPSPQSVSARERDDGMERSRGERD</sequence>
<gene>
    <name evidence="3" type="ORF">HannXRQ_Chr16g0522901</name>
    <name evidence="2" type="ORF">HanXRQr2_Chr16g0765881</name>
</gene>
<dbReference type="EMBL" id="MNCJ02000331">
    <property type="protein sequence ID" value="KAF5761507.1"/>
    <property type="molecule type" value="Genomic_DNA"/>
</dbReference>
<protein>
    <submittedName>
        <fullName evidence="3">Uncharacterized protein</fullName>
    </submittedName>
</protein>
<feature type="region of interest" description="Disordered" evidence="1">
    <location>
        <begin position="1"/>
        <end position="63"/>
    </location>
</feature>
<evidence type="ECO:0000256" key="1">
    <source>
        <dbReference type="SAM" id="MobiDB-lite"/>
    </source>
</evidence>
<keyword evidence="4" id="KW-1185">Reference proteome</keyword>